<reference evidence="2" key="2">
    <citation type="submission" date="2015-01" db="EMBL/GenBank/DDBJ databases">
        <title>Evolutionary Origins and Diversification of the Mycorrhizal Mutualists.</title>
        <authorList>
            <consortium name="DOE Joint Genome Institute"/>
            <consortium name="Mycorrhizal Genomics Consortium"/>
            <person name="Kohler A."/>
            <person name="Kuo A."/>
            <person name="Nagy L.G."/>
            <person name="Floudas D."/>
            <person name="Copeland A."/>
            <person name="Barry K.W."/>
            <person name="Cichocki N."/>
            <person name="Veneault-Fourrey C."/>
            <person name="LaButti K."/>
            <person name="Lindquist E.A."/>
            <person name="Lipzen A."/>
            <person name="Lundell T."/>
            <person name="Morin E."/>
            <person name="Murat C."/>
            <person name="Riley R."/>
            <person name="Ohm R."/>
            <person name="Sun H."/>
            <person name="Tunlid A."/>
            <person name="Henrissat B."/>
            <person name="Grigoriev I.V."/>
            <person name="Hibbett D.S."/>
            <person name="Martin F."/>
        </authorList>
    </citation>
    <scope>NUCLEOTIDE SEQUENCE [LARGE SCALE GENOMIC DNA]</scope>
    <source>
        <strain evidence="2">Ve08.2h10</strain>
    </source>
</reference>
<evidence type="ECO:0000313" key="1">
    <source>
        <dbReference type="EMBL" id="KIK97063.1"/>
    </source>
</evidence>
<proteinExistence type="predicted"/>
<sequence length="77" mass="8358">MNMLEEGAKGSNQQMVSIHAIRTNEVSSKVGKGGVHNVFRKKGATEAWDRVELAPTKVGQLCTKKTPTRKTGKHPGN</sequence>
<dbReference type="AlphaFoldDB" id="A0A0D0DTD0"/>
<protein>
    <submittedName>
        <fullName evidence="1">Uncharacterized protein</fullName>
    </submittedName>
</protein>
<dbReference type="Proteomes" id="UP000054538">
    <property type="component" value="Unassembled WGS sequence"/>
</dbReference>
<evidence type="ECO:0000313" key="2">
    <source>
        <dbReference type="Proteomes" id="UP000054538"/>
    </source>
</evidence>
<dbReference type="InParanoid" id="A0A0D0DTD0"/>
<name>A0A0D0DTD0_9AGAM</name>
<reference evidence="1 2" key="1">
    <citation type="submission" date="2014-04" db="EMBL/GenBank/DDBJ databases">
        <authorList>
            <consortium name="DOE Joint Genome Institute"/>
            <person name="Kuo A."/>
            <person name="Kohler A."/>
            <person name="Jargeat P."/>
            <person name="Nagy L.G."/>
            <person name="Floudas D."/>
            <person name="Copeland A."/>
            <person name="Barry K.W."/>
            <person name="Cichocki N."/>
            <person name="Veneault-Fourrey C."/>
            <person name="LaButti K."/>
            <person name="Lindquist E.A."/>
            <person name="Lipzen A."/>
            <person name="Lundell T."/>
            <person name="Morin E."/>
            <person name="Murat C."/>
            <person name="Sun H."/>
            <person name="Tunlid A."/>
            <person name="Henrissat B."/>
            <person name="Grigoriev I.V."/>
            <person name="Hibbett D.S."/>
            <person name="Martin F."/>
            <person name="Nordberg H.P."/>
            <person name="Cantor M.N."/>
            <person name="Hua S.X."/>
        </authorList>
    </citation>
    <scope>NUCLEOTIDE SEQUENCE [LARGE SCALE GENOMIC DNA]</scope>
    <source>
        <strain evidence="1 2">Ve08.2h10</strain>
    </source>
</reference>
<gene>
    <name evidence="1" type="ORF">PAXRUDRAFT_825307</name>
</gene>
<keyword evidence="2" id="KW-1185">Reference proteome</keyword>
<dbReference type="HOGENOM" id="CLU_2638755_0_0_1"/>
<organism evidence="1 2">
    <name type="scientific">Paxillus rubicundulus Ve08.2h10</name>
    <dbReference type="NCBI Taxonomy" id="930991"/>
    <lineage>
        <taxon>Eukaryota</taxon>
        <taxon>Fungi</taxon>
        <taxon>Dikarya</taxon>
        <taxon>Basidiomycota</taxon>
        <taxon>Agaricomycotina</taxon>
        <taxon>Agaricomycetes</taxon>
        <taxon>Agaricomycetidae</taxon>
        <taxon>Boletales</taxon>
        <taxon>Paxilineae</taxon>
        <taxon>Paxillaceae</taxon>
        <taxon>Paxillus</taxon>
    </lineage>
</organism>
<dbReference type="EMBL" id="KN824954">
    <property type="protein sequence ID" value="KIK97063.1"/>
    <property type="molecule type" value="Genomic_DNA"/>
</dbReference>
<accession>A0A0D0DTD0</accession>